<comment type="caution">
    <text evidence="3">The sequence shown here is derived from an EMBL/GenBank/DDBJ whole genome shotgun (WGS) entry which is preliminary data.</text>
</comment>
<dbReference type="RefSeq" id="WP_189941293.1">
    <property type="nucleotide sequence ID" value="NZ_BMSX01000017.1"/>
</dbReference>
<protein>
    <recommendedName>
        <fullName evidence="2">CD-NTase-associated protein 16 NUDIX domain-containing protein</fullName>
    </recommendedName>
</protein>
<feature type="transmembrane region" description="Helical" evidence="1">
    <location>
        <begin position="6"/>
        <end position="22"/>
    </location>
</feature>
<keyword evidence="1" id="KW-0472">Membrane</keyword>
<evidence type="ECO:0000313" key="4">
    <source>
        <dbReference type="Proteomes" id="UP000658320"/>
    </source>
</evidence>
<organism evidence="3 4">
    <name type="scientific">Streptomyces aurantiogriseus</name>
    <dbReference type="NCBI Taxonomy" id="66870"/>
    <lineage>
        <taxon>Bacteria</taxon>
        <taxon>Bacillati</taxon>
        <taxon>Actinomycetota</taxon>
        <taxon>Actinomycetes</taxon>
        <taxon>Kitasatosporales</taxon>
        <taxon>Streptomycetaceae</taxon>
        <taxon>Streptomyces</taxon>
    </lineage>
</organism>
<dbReference type="AlphaFoldDB" id="A0A918FI86"/>
<keyword evidence="1" id="KW-0812">Transmembrane</keyword>
<accession>A0A918FI86</accession>
<reference evidence="3" key="1">
    <citation type="journal article" date="2014" name="Int. J. Syst. Evol. Microbiol.">
        <title>Complete genome sequence of Corynebacterium casei LMG S-19264T (=DSM 44701T), isolated from a smear-ripened cheese.</title>
        <authorList>
            <consortium name="US DOE Joint Genome Institute (JGI-PGF)"/>
            <person name="Walter F."/>
            <person name="Albersmeier A."/>
            <person name="Kalinowski J."/>
            <person name="Ruckert C."/>
        </authorList>
    </citation>
    <scope>NUCLEOTIDE SEQUENCE</scope>
    <source>
        <strain evidence="3">JCM 4346</strain>
    </source>
</reference>
<reference evidence="3" key="2">
    <citation type="submission" date="2020-09" db="EMBL/GenBank/DDBJ databases">
        <authorList>
            <person name="Sun Q."/>
            <person name="Ohkuma M."/>
        </authorList>
    </citation>
    <scope>NUCLEOTIDE SEQUENCE</scope>
    <source>
        <strain evidence="3">JCM 4346</strain>
    </source>
</reference>
<dbReference type="Proteomes" id="UP000658320">
    <property type="component" value="Unassembled WGS sequence"/>
</dbReference>
<sequence>MVEKIVGGIVVALLSYIGRTIWQNRRHLTLLRVLLTPWSRTRISVAVLLRLHDEDHFVLFGSATRPGAFGPPGGVVKYQESAKPFLEKLGFEPESRARDVMRHDLRGFLSAARVLRFARWVHRGADREPATECLRRELVEELGEVGHEELVPLAREVSFRPVRKVIDGPMKVAGESYRQIRFFEVYDLVADKPAAEELRATLLALAANPDEDHVIGANRREIARGRADRHVVLPQSAFLTGDRRLREDIEPVA</sequence>
<proteinExistence type="predicted"/>
<keyword evidence="4" id="KW-1185">Reference proteome</keyword>
<gene>
    <name evidence="3" type="ORF">GCM10010251_64510</name>
</gene>
<dbReference type="Pfam" id="PF18167">
    <property type="entry name" value="Sa_NUDIX"/>
    <property type="match status" value="1"/>
</dbReference>
<feature type="domain" description="CD-NTase-associated protein 16 NUDIX" evidence="2">
    <location>
        <begin position="41"/>
        <end position="224"/>
    </location>
</feature>
<keyword evidence="1" id="KW-1133">Transmembrane helix</keyword>
<evidence type="ECO:0000313" key="3">
    <source>
        <dbReference type="EMBL" id="GGR38989.1"/>
    </source>
</evidence>
<name>A0A918FI86_9ACTN</name>
<dbReference type="EMBL" id="BMSX01000017">
    <property type="protein sequence ID" value="GGR38989.1"/>
    <property type="molecule type" value="Genomic_DNA"/>
</dbReference>
<evidence type="ECO:0000256" key="1">
    <source>
        <dbReference type="SAM" id="Phobius"/>
    </source>
</evidence>
<evidence type="ECO:0000259" key="2">
    <source>
        <dbReference type="Pfam" id="PF18167"/>
    </source>
</evidence>
<dbReference type="InterPro" id="IPR015797">
    <property type="entry name" value="NUDIX_hydrolase-like_dom_sf"/>
</dbReference>
<dbReference type="InterPro" id="IPR040829">
    <property type="entry name" value="Cap16_NUDIX"/>
</dbReference>
<dbReference type="SUPFAM" id="SSF55811">
    <property type="entry name" value="Nudix"/>
    <property type="match status" value="1"/>
</dbReference>